<dbReference type="AlphaFoldDB" id="A0A382M6I5"/>
<sequence>MADHRDIAEAAKSRVCAHVDELSDLLLATSHDIHAHPELCYEEHHAHGVLSDVLEEQGLVPT</sequence>
<feature type="non-terminal residue" evidence="1">
    <location>
        <position position="62"/>
    </location>
</feature>
<organism evidence="1">
    <name type="scientific">marine metagenome</name>
    <dbReference type="NCBI Taxonomy" id="408172"/>
    <lineage>
        <taxon>unclassified sequences</taxon>
        <taxon>metagenomes</taxon>
        <taxon>ecological metagenomes</taxon>
    </lineage>
</organism>
<proteinExistence type="predicted"/>
<dbReference type="Gene3D" id="3.40.630.10">
    <property type="entry name" value="Zn peptidases"/>
    <property type="match status" value="1"/>
</dbReference>
<evidence type="ECO:0000313" key="1">
    <source>
        <dbReference type="EMBL" id="SVC44479.1"/>
    </source>
</evidence>
<dbReference type="SUPFAM" id="SSF53187">
    <property type="entry name" value="Zn-dependent exopeptidases"/>
    <property type="match status" value="1"/>
</dbReference>
<accession>A0A382M6I5</accession>
<dbReference type="EMBL" id="UINC01091589">
    <property type="protein sequence ID" value="SVC44479.1"/>
    <property type="molecule type" value="Genomic_DNA"/>
</dbReference>
<name>A0A382M6I5_9ZZZZ</name>
<evidence type="ECO:0008006" key="2">
    <source>
        <dbReference type="Google" id="ProtNLM"/>
    </source>
</evidence>
<reference evidence="1" key="1">
    <citation type="submission" date="2018-05" db="EMBL/GenBank/DDBJ databases">
        <authorList>
            <person name="Lanie J.A."/>
            <person name="Ng W.-L."/>
            <person name="Kazmierczak K.M."/>
            <person name="Andrzejewski T.M."/>
            <person name="Davidsen T.M."/>
            <person name="Wayne K.J."/>
            <person name="Tettelin H."/>
            <person name="Glass J.I."/>
            <person name="Rusch D."/>
            <person name="Podicherti R."/>
            <person name="Tsui H.-C.T."/>
            <person name="Winkler M.E."/>
        </authorList>
    </citation>
    <scope>NUCLEOTIDE SEQUENCE</scope>
</reference>
<gene>
    <name evidence="1" type="ORF">METZ01_LOCUS297333</name>
</gene>
<protein>
    <recommendedName>
        <fullName evidence="2">Peptidase M20 dimerisation domain-containing protein</fullName>
    </recommendedName>
</protein>